<feature type="binding site" evidence="7">
    <location>
        <position position="347"/>
    </location>
    <ligand>
        <name>GTP</name>
        <dbReference type="ChEBI" id="CHEBI:37565"/>
    </ligand>
</feature>
<feature type="binding site" description="in other chain" evidence="7">
    <location>
        <position position="345"/>
    </location>
    <ligand>
        <name>IMP</name>
        <dbReference type="ChEBI" id="CHEBI:58053"/>
        <note>ligand shared between dimeric partners</note>
    </ligand>
</feature>
<evidence type="ECO:0000256" key="1">
    <source>
        <dbReference type="ARBA" id="ARBA00022598"/>
    </source>
</evidence>
<comment type="catalytic activity">
    <reaction evidence="7">
        <text>IMP + L-aspartate + GTP = N(6)-(1,2-dicarboxyethyl)-AMP + GDP + phosphate + 2 H(+)</text>
        <dbReference type="Rhea" id="RHEA:15753"/>
        <dbReference type="ChEBI" id="CHEBI:15378"/>
        <dbReference type="ChEBI" id="CHEBI:29991"/>
        <dbReference type="ChEBI" id="CHEBI:37565"/>
        <dbReference type="ChEBI" id="CHEBI:43474"/>
        <dbReference type="ChEBI" id="CHEBI:57567"/>
        <dbReference type="ChEBI" id="CHEBI:58053"/>
        <dbReference type="ChEBI" id="CHEBI:58189"/>
        <dbReference type="EC" id="6.3.4.4"/>
    </reaction>
</comment>
<sequence>MEGGSGYSDVLVGLQYGDEGKAKIVDILADQYDIIARFNGGANAGHTVDTPHGCARLMQVPSGAFHPGKVLYIGSGCVVNIEKLAAEISALSAQGADLDGRLFISHRCVVVQPIHILADRAQGQDIGTTGNGIGPCYADLAARMRRGVRTTVQLRDMLADEDNAISLMQANSDSNGFHVTLDESTEAAWVKLLASTRSAWKVVRKFVSDDDLFLSGKVENGARVLFEGAQSVMLDVVQGDQPFVTSSHTGPAYAYVGGDLPCKFHRKSIGILKAVVSRVGAGPFAAELGGARSARYCADAATNGIGRDEERERINVDALFASGDDFDVGMGLRVLTGEYGTGSGRPRRIGLLDLPQIRHVVARHGIDELFINKCDCLTYFSKTPKRVVPVIAEYHAGPAGLRPVIAEYPTFPPLDIHSRPHTIPASLEELLRSIEQSVGCPIVGIGVGPGRADNISFTPSPVH</sequence>
<dbReference type="GO" id="GO:0044208">
    <property type="term" value="P:'de novo' AMP biosynthetic process"/>
    <property type="evidence" value="ECO:0007669"/>
    <property type="project" value="UniProtKB-UniRule"/>
</dbReference>
<dbReference type="GO" id="GO:0004019">
    <property type="term" value="F:adenylosuccinate synthase activity"/>
    <property type="evidence" value="ECO:0007669"/>
    <property type="project" value="UniProtKB-UniRule"/>
</dbReference>
<keyword evidence="3 7" id="KW-0547">Nucleotide-binding</keyword>
<accession>A0A4R5M5F1</accession>
<comment type="similarity">
    <text evidence="7">Belongs to the adenylosuccinate synthetase family.</text>
</comment>
<dbReference type="GO" id="GO:0000287">
    <property type="term" value="F:magnesium ion binding"/>
    <property type="evidence" value="ECO:0007669"/>
    <property type="project" value="UniProtKB-UniRule"/>
</dbReference>
<feature type="binding site" evidence="7">
    <location>
        <position position="143"/>
    </location>
    <ligand>
        <name>IMP</name>
        <dbReference type="ChEBI" id="CHEBI:58053"/>
        <note>ligand shared between dimeric partners</note>
    </ligand>
</feature>
<keyword evidence="4 7" id="KW-0658">Purine biosynthesis</keyword>
<keyword evidence="2 7" id="KW-0479">Metal-binding</keyword>
<dbReference type="InterPro" id="IPR042110">
    <property type="entry name" value="Adenylosuccinate_synth_dom2"/>
</dbReference>
<dbReference type="GO" id="GO:0046040">
    <property type="term" value="P:IMP metabolic process"/>
    <property type="evidence" value="ECO:0007669"/>
    <property type="project" value="TreeGrafter"/>
</dbReference>
<dbReference type="OrthoDB" id="9807553at2"/>
<dbReference type="GO" id="GO:0005525">
    <property type="term" value="F:GTP binding"/>
    <property type="evidence" value="ECO:0007669"/>
    <property type="project" value="UniProtKB-UniRule"/>
</dbReference>
<dbReference type="InterPro" id="IPR027417">
    <property type="entry name" value="P-loop_NTPase"/>
</dbReference>
<dbReference type="EMBL" id="SMRP01000012">
    <property type="protein sequence ID" value="TDG21183.1"/>
    <property type="molecule type" value="Genomic_DNA"/>
</dbReference>
<dbReference type="Gene3D" id="3.40.440.10">
    <property type="entry name" value="Adenylosuccinate Synthetase, subunit A, domain 1"/>
    <property type="match status" value="1"/>
</dbReference>
<evidence type="ECO:0000256" key="4">
    <source>
        <dbReference type="ARBA" id="ARBA00022755"/>
    </source>
</evidence>
<comment type="cofactor">
    <cofactor evidence="7">
        <name>Mg(2+)</name>
        <dbReference type="ChEBI" id="CHEBI:18420"/>
    </cofactor>
    <text evidence="7">Binds 1 Mg(2+) ion per subunit.</text>
</comment>
<dbReference type="Gene3D" id="3.90.170.10">
    <property type="entry name" value="Adenylosuccinate Synthetase, subunit A, domain 3"/>
    <property type="match status" value="1"/>
</dbReference>
<comment type="function">
    <text evidence="7">Plays an important role in the de novo pathway of purine nucleotide biosynthesis. Catalyzes the first committed step in the biosynthesis of AMP from IMP.</text>
</comment>
<keyword evidence="9" id="KW-1185">Reference proteome</keyword>
<evidence type="ECO:0000256" key="6">
    <source>
        <dbReference type="ARBA" id="ARBA00023134"/>
    </source>
</evidence>
<evidence type="ECO:0000256" key="3">
    <source>
        <dbReference type="ARBA" id="ARBA00022741"/>
    </source>
</evidence>
<keyword evidence="5 7" id="KW-0460">Magnesium</keyword>
<gene>
    <name evidence="7" type="primary">purA</name>
    <name evidence="8" type="ORF">EYW47_22725</name>
</gene>
<dbReference type="InterPro" id="IPR042111">
    <property type="entry name" value="Adenylosuccinate_synth_dom3"/>
</dbReference>
<feature type="binding site" description="in other chain" evidence="7">
    <location>
        <position position="129"/>
    </location>
    <ligand>
        <name>IMP</name>
        <dbReference type="ChEBI" id="CHEBI:58053"/>
        <note>ligand shared between dimeric partners</note>
    </ligand>
</feature>
<evidence type="ECO:0000313" key="8">
    <source>
        <dbReference type="EMBL" id="TDG21183.1"/>
    </source>
</evidence>
<organism evidence="8 9">
    <name type="scientific">Paraburkholderia silviterrae</name>
    <dbReference type="NCBI Taxonomy" id="2528715"/>
    <lineage>
        <taxon>Bacteria</taxon>
        <taxon>Pseudomonadati</taxon>
        <taxon>Pseudomonadota</taxon>
        <taxon>Betaproteobacteria</taxon>
        <taxon>Burkholderiales</taxon>
        <taxon>Burkholderiaceae</taxon>
        <taxon>Paraburkholderia</taxon>
    </lineage>
</organism>
<dbReference type="InterPro" id="IPR001114">
    <property type="entry name" value="Adenylosuccinate_synthetase"/>
</dbReference>
<comment type="caution">
    <text evidence="8">The sequence shown here is derived from an EMBL/GenBank/DDBJ whole genome shotgun (WGS) entry which is preliminary data.</text>
</comment>
<reference evidence="8 9" key="1">
    <citation type="submission" date="2019-03" db="EMBL/GenBank/DDBJ databases">
        <title>Paraburkholderia sp. 4M-K11, isolated from subtropical forest soil.</title>
        <authorList>
            <person name="Gao Z.-H."/>
            <person name="Qiu L.-H."/>
        </authorList>
    </citation>
    <scope>NUCLEOTIDE SEQUENCE [LARGE SCALE GENOMIC DNA]</scope>
    <source>
        <strain evidence="8 9">4M-K11</strain>
    </source>
</reference>
<feature type="binding site" description="in other chain" evidence="7">
    <location>
        <position position="245"/>
    </location>
    <ligand>
        <name>IMP</name>
        <dbReference type="ChEBI" id="CHEBI:58053"/>
        <note>ligand shared between dimeric partners</note>
    </ligand>
</feature>
<proteinExistence type="inferred from homology"/>
<dbReference type="SUPFAM" id="SSF52540">
    <property type="entry name" value="P-loop containing nucleoside triphosphate hydrolases"/>
    <property type="match status" value="1"/>
</dbReference>
<feature type="binding site" evidence="7">
    <location>
        <position position="18"/>
    </location>
    <ligand>
        <name>Mg(2+)</name>
        <dbReference type="ChEBI" id="CHEBI:18420"/>
    </ligand>
</feature>
<feature type="binding site" evidence="7">
    <location>
        <begin position="446"/>
        <end position="448"/>
    </location>
    <ligand>
        <name>GTP</name>
        <dbReference type="ChEBI" id="CHEBI:37565"/>
    </ligand>
</feature>
<dbReference type="AlphaFoldDB" id="A0A4R5M5F1"/>
<feature type="binding site" evidence="7">
    <location>
        <begin position="17"/>
        <end position="23"/>
    </location>
    <ligand>
        <name>GTP</name>
        <dbReference type="ChEBI" id="CHEBI:37565"/>
    </ligand>
</feature>
<feature type="binding site" evidence="7">
    <location>
        <begin position="341"/>
        <end position="347"/>
    </location>
    <ligand>
        <name>substrate</name>
    </ligand>
</feature>
<evidence type="ECO:0000313" key="9">
    <source>
        <dbReference type="Proteomes" id="UP000295722"/>
    </source>
</evidence>
<protein>
    <recommendedName>
        <fullName evidence="7">Adenylosuccinate synthetase</fullName>
        <shortName evidence="7">AMPSase</shortName>
        <shortName evidence="7">AdSS</shortName>
        <ecNumber evidence="7">6.3.4.4</ecNumber>
    </recommendedName>
    <alternativeName>
        <fullName evidence="7">IMP--aspartate ligase</fullName>
    </alternativeName>
</protein>
<dbReference type="GO" id="GO:0005737">
    <property type="term" value="C:cytoplasm"/>
    <property type="evidence" value="ECO:0007669"/>
    <property type="project" value="UniProtKB-SubCell"/>
</dbReference>
<name>A0A4R5M5F1_9BURK</name>
<evidence type="ECO:0000256" key="2">
    <source>
        <dbReference type="ARBA" id="ARBA00022723"/>
    </source>
</evidence>
<dbReference type="PANTHER" id="PTHR11846:SF0">
    <property type="entry name" value="ADENYLOSUCCINATE SYNTHETASE"/>
    <property type="match status" value="1"/>
</dbReference>
<comment type="pathway">
    <text evidence="7">Purine metabolism; AMP biosynthesis via de novo pathway; AMP from IMP: step 1/2.</text>
</comment>
<feature type="binding site" evidence="7">
    <location>
        <begin position="45"/>
        <end position="47"/>
    </location>
    <ligand>
        <name>GTP</name>
        <dbReference type="ChEBI" id="CHEBI:37565"/>
    </ligand>
</feature>
<evidence type="ECO:0000256" key="5">
    <source>
        <dbReference type="ARBA" id="ARBA00022842"/>
    </source>
</evidence>
<feature type="binding site" description="in other chain" evidence="7">
    <location>
        <begin position="43"/>
        <end position="46"/>
    </location>
    <ligand>
        <name>IMP</name>
        <dbReference type="ChEBI" id="CHEBI:58053"/>
        <note>ligand shared between dimeric partners</note>
    </ligand>
</feature>
<comment type="subunit">
    <text evidence="7">Homodimer.</text>
</comment>
<dbReference type="Proteomes" id="UP000295722">
    <property type="component" value="Unassembled WGS sequence"/>
</dbReference>
<dbReference type="Pfam" id="PF00709">
    <property type="entry name" value="Adenylsucc_synt"/>
    <property type="match status" value="1"/>
</dbReference>
<dbReference type="SMART" id="SM00788">
    <property type="entry name" value="Adenylsucc_synt"/>
    <property type="match status" value="1"/>
</dbReference>
<dbReference type="Gene3D" id="1.10.300.10">
    <property type="entry name" value="Adenylosuccinate Synthetase, subunit A, domain 2"/>
    <property type="match status" value="1"/>
</dbReference>
<feature type="binding site" description="in other chain" evidence="7">
    <location>
        <position position="230"/>
    </location>
    <ligand>
        <name>IMP</name>
        <dbReference type="ChEBI" id="CHEBI:58053"/>
        <note>ligand shared between dimeric partners</note>
    </ligand>
</feature>
<dbReference type="UniPathway" id="UPA00075">
    <property type="reaction ID" value="UER00335"/>
</dbReference>
<feature type="active site" description="Proton acceptor" evidence="7">
    <location>
        <position position="18"/>
    </location>
</feature>
<feature type="active site" description="Proton donor" evidence="7">
    <location>
        <position position="46"/>
    </location>
</feature>
<dbReference type="HAMAP" id="MF_00011">
    <property type="entry name" value="Adenylosucc_synth"/>
    <property type="match status" value="1"/>
</dbReference>
<dbReference type="PANTHER" id="PTHR11846">
    <property type="entry name" value="ADENYLOSUCCINATE SYNTHETASE"/>
    <property type="match status" value="1"/>
</dbReference>
<dbReference type="RefSeq" id="WP_133197093.1">
    <property type="nucleotide sequence ID" value="NZ_JBHUCW010000022.1"/>
</dbReference>
<keyword evidence="6 7" id="KW-0342">GTP-binding</keyword>
<dbReference type="InterPro" id="IPR042109">
    <property type="entry name" value="Adenylosuccinate_synth_dom1"/>
</dbReference>
<keyword evidence="7" id="KW-0963">Cytoplasm</keyword>
<keyword evidence="1 7" id="KW-0436">Ligase</keyword>
<feature type="binding site" evidence="7">
    <location>
        <position position="45"/>
    </location>
    <ligand>
        <name>Mg(2+)</name>
        <dbReference type="ChEBI" id="CHEBI:18420"/>
    </ligand>
</feature>
<feature type="binding site" description="in other chain" evidence="7">
    <location>
        <begin position="18"/>
        <end position="21"/>
    </location>
    <ligand>
        <name>IMP</name>
        <dbReference type="ChEBI" id="CHEBI:58053"/>
        <note>ligand shared between dimeric partners</note>
    </ligand>
</feature>
<feature type="binding site" evidence="7">
    <location>
        <begin position="373"/>
        <end position="375"/>
    </location>
    <ligand>
        <name>GTP</name>
        <dbReference type="ChEBI" id="CHEBI:37565"/>
    </ligand>
</feature>
<evidence type="ECO:0000256" key="7">
    <source>
        <dbReference type="HAMAP-Rule" id="MF_00011"/>
    </source>
</evidence>
<dbReference type="EC" id="6.3.4.4" evidence="7"/>
<comment type="subcellular location">
    <subcellularLocation>
        <location evidence="7">Cytoplasm</location>
    </subcellularLocation>
</comment>